<feature type="compositionally biased region" description="Basic residues" evidence="1">
    <location>
        <begin position="133"/>
        <end position="142"/>
    </location>
</feature>
<feature type="compositionally biased region" description="Basic residues" evidence="1">
    <location>
        <begin position="222"/>
        <end position="245"/>
    </location>
</feature>
<organism evidence="2">
    <name type="scientific">uncultured Acetobacteraceae bacterium</name>
    <dbReference type="NCBI Taxonomy" id="169975"/>
    <lineage>
        <taxon>Bacteria</taxon>
        <taxon>Pseudomonadati</taxon>
        <taxon>Pseudomonadota</taxon>
        <taxon>Alphaproteobacteria</taxon>
        <taxon>Acetobacterales</taxon>
        <taxon>Acetobacteraceae</taxon>
        <taxon>environmental samples</taxon>
    </lineage>
</organism>
<feature type="compositionally biased region" description="Basic residues" evidence="1">
    <location>
        <begin position="162"/>
        <end position="177"/>
    </location>
</feature>
<name>A0A6J4IX61_9PROT</name>
<feature type="non-terminal residue" evidence="2">
    <location>
        <position position="1"/>
    </location>
</feature>
<feature type="region of interest" description="Disordered" evidence="1">
    <location>
        <begin position="1"/>
        <end position="245"/>
    </location>
</feature>
<reference evidence="2" key="1">
    <citation type="submission" date="2020-02" db="EMBL/GenBank/DDBJ databases">
        <authorList>
            <person name="Meier V. D."/>
        </authorList>
    </citation>
    <scope>NUCLEOTIDE SEQUENCE</scope>
    <source>
        <strain evidence="2">AVDCRST_MAG04</strain>
    </source>
</reference>
<feature type="compositionally biased region" description="Basic residues" evidence="1">
    <location>
        <begin position="98"/>
        <end position="115"/>
    </location>
</feature>
<feature type="compositionally biased region" description="Basic residues" evidence="1">
    <location>
        <begin position="299"/>
        <end position="329"/>
    </location>
</feature>
<dbReference type="EC" id="3.4.24.64" evidence="2"/>
<evidence type="ECO:0000313" key="2">
    <source>
        <dbReference type="EMBL" id="CAA9263190.1"/>
    </source>
</evidence>
<sequence>VRRRPRDPPAQRPDRRLRDHAPGRDRVLRRLRRRRHPRRSGGRERRLPLPGAHGLQGHGEARRRRHRPRDRERRRPPQRLHRARADRLLLQGPQGRSAARRRHHRRHPHPLHLRARGTGARARRDPARDRPGQRHAGRHHLRPLPGHRLPEAAHGPPDAGHGGRHRRHAARGAHRLHAPPLRAGAHGGRRRRRAGPRPPARPGADPLRRPAAGRPATAGGRPLRRRRVPRGPRPRPGPHRARLPLRRLRLAAALPVHAAEHAARRRHVLAAVPGDPGAPRSGLLHLLLRPPVPGQRPLRGLRRHRREGGRGTRARHTGRVAPRAARRHGGRTEPRQGAAPRRPADVAGKHRQPRRAARLPVPRPRPRHPRRGNQGQNSRRHHRAGAGSRGQGLPRRADPRRPRPRGQGARPAGHRRGARGM</sequence>
<keyword evidence="2" id="KW-0378">Hydrolase</keyword>
<proteinExistence type="predicted"/>
<accession>A0A6J4IX61</accession>
<protein>
    <submittedName>
        <fullName evidence="2">Mitochondrial processing peptidase-like protein</fullName>
        <ecNumber evidence="2">3.4.24.64</ecNumber>
    </submittedName>
</protein>
<feature type="compositionally biased region" description="Basic and acidic residues" evidence="1">
    <location>
        <begin position="122"/>
        <end position="132"/>
    </location>
</feature>
<feature type="compositionally biased region" description="Basic residues" evidence="1">
    <location>
        <begin position="412"/>
        <end position="421"/>
    </location>
</feature>
<feature type="non-terminal residue" evidence="2">
    <location>
        <position position="421"/>
    </location>
</feature>
<gene>
    <name evidence="2" type="ORF">AVDCRST_MAG04-2723</name>
</gene>
<feature type="compositionally biased region" description="Low complexity" evidence="1">
    <location>
        <begin position="202"/>
        <end position="221"/>
    </location>
</feature>
<feature type="compositionally biased region" description="Basic residues" evidence="1">
    <location>
        <begin position="29"/>
        <end position="40"/>
    </location>
</feature>
<dbReference type="EMBL" id="CADCTL010000188">
    <property type="protein sequence ID" value="CAA9263190.1"/>
    <property type="molecule type" value="Genomic_DNA"/>
</dbReference>
<dbReference type="AlphaFoldDB" id="A0A6J4IX61"/>
<feature type="compositionally biased region" description="Basic and acidic residues" evidence="1">
    <location>
        <begin position="1"/>
        <end position="28"/>
    </location>
</feature>
<evidence type="ECO:0000256" key="1">
    <source>
        <dbReference type="SAM" id="MobiDB-lite"/>
    </source>
</evidence>
<dbReference type="GO" id="GO:0004222">
    <property type="term" value="F:metalloendopeptidase activity"/>
    <property type="evidence" value="ECO:0007669"/>
    <property type="project" value="UniProtKB-EC"/>
</dbReference>
<feature type="region of interest" description="Disordered" evidence="1">
    <location>
        <begin position="285"/>
        <end position="421"/>
    </location>
</feature>